<evidence type="ECO:0000313" key="2">
    <source>
        <dbReference type="Proteomes" id="UP001497516"/>
    </source>
</evidence>
<organism evidence="1 2">
    <name type="scientific">Linum trigynum</name>
    <dbReference type="NCBI Taxonomy" id="586398"/>
    <lineage>
        <taxon>Eukaryota</taxon>
        <taxon>Viridiplantae</taxon>
        <taxon>Streptophyta</taxon>
        <taxon>Embryophyta</taxon>
        <taxon>Tracheophyta</taxon>
        <taxon>Spermatophyta</taxon>
        <taxon>Magnoliopsida</taxon>
        <taxon>eudicotyledons</taxon>
        <taxon>Gunneridae</taxon>
        <taxon>Pentapetalae</taxon>
        <taxon>rosids</taxon>
        <taxon>fabids</taxon>
        <taxon>Malpighiales</taxon>
        <taxon>Linaceae</taxon>
        <taxon>Linum</taxon>
    </lineage>
</organism>
<dbReference type="AlphaFoldDB" id="A0AAV2DBI2"/>
<dbReference type="Proteomes" id="UP001497516">
    <property type="component" value="Chromosome 2"/>
</dbReference>
<name>A0AAV2DBI2_9ROSI</name>
<evidence type="ECO:0000313" key="1">
    <source>
        <dbReference type="EMBL" id="CAL1370558.1"/>
    </source>
</evidence>
<reference evidence="1 2" key="1">
    <citation type="submission" date="2024-04" db="EMBL/GenBank/DDBJ databases">
        <authorList>
            <person name="Fracassetti M."/>
        </authorList>
    </citation>
    <scope>NUCLEOTIDE SEQUENCE [LARGE SCALE GENOMIC DNA]</scope>
</reference>
<proteinExistence type="predicted"/>
<keyword evidence="2" id="KW-1185">Reference proteome</keyword>
<accession>A0AAV2DBI2</accession>
<dbReference type="EMBL" id="OZ034815">
    <property type="protein sequence ID" value="CAL1370558.1"/>
    <property type="molecule type" value="Genomic_DNA"/>
</dbReference>
<gene>
    <name evidence="1" type="ORF">LTRI10_LOCUS12675</name>
</gene>
<protein>
    <submittedName>
        <fullName evidence="1">Uncharacterized protein</fullName>
    </submittedName>
</protein>
<sequence>MKDWVRRHNDAVESELHTPHLVSGVQSLRLKFCFDAFRVRGRPDFSESESIGSPEPTKINLNSLFSSKSSANLCSPLGTFSFALAWVAVSKDCLVNASAVVAGSIAKSSFVAMVTDGGATTSVIEVVAKAYNCRSIEVANIGAVANTCDLTLVARDLAAES</sequence>